<sequence>MFAIQSPKNNSDSYPENSPITPNILPCRIHHDGPVDISTIYWNPVADESNPDTATAYFRGRRLRGRRVLIPEGYQGVLASQTDPSLKLATSEPRTKRKNDQDHAHGNFDQDEDEQEDDDDEDWESFATMLDKQGTFSDFMVWDHEKLPAADDPFVKGVSEWIRFAETVRVRFHLLFADSSLEILYMNLLISPSYLHLGLYQAGTARCSIGYRVPLL</sequence>
<accession>A0A0G2HV10</accession>
<dbReference type="Pfam" id="PF08615">
    <property type="entry name" value="RNase_H2_suC"/>
    <property type="match status" value="1"/>
</dbReference>
<name>A0A0G2HV10_9EURO</name>
<dbReference type="GO" id="GO:0006401">
    <property type="term" value="P:RNA catabolic process"/>
    <property type="evidence" value="ECO:0007669"/>
    <property type="project" value="InterPro"/>
</dbReference>
<feature type="compositionally biased region" description="Basic and acidic residues" evidence="1">
    <location>
        <begin position="98"/>
        <end position="108"/>
    </location>
</feature>
<evidence type="ECO:0000313" key="3">
    <source>
        <dbReference type="Proteomes" id="UP000034164"/>
    </source>
</evidence>
<organism evidence="2 3">
    <name type="scientific">[Emmonsia] crescens</name>
    <dbReference type="NCBI Taxonomy" id="73230"/>
    <lineage>
        <taxon>Eukaryota</taxon>
        <taxon>Fungi</taxon>
        <taxon>Dikarya</taxon>
        <taxon>Ascomycota</taxon>
        <taxon>Pezizomycotina</taxon>
        <taxon>Eurotiomycetes</taxon>
        <taxon>Eurotiomycetidae</taxon>
        <taxon>Onygenales</taxon>
        <taxon>Ajellomycetaceae</taxon>
        <taxon>Emergomyces</taxon>
    </lineage>
</organism>
<dbReference type="VEuPathDB" id="FungiDB:EMCG_03489"/>
<feature type="compositionally biased region" description="Acidic residues" evidence="1">
    <location>
        <begin position="109"/>
        <end position="122"/>
    </location>
</feature>
<evidence type="ECO:0000313" key="2">
    <source>
        <dbReference type="EMBL" id="KKZ62027.1"/>
    </source>
</evidence>
<dbReference type="OrthoDB" id="6222486at2759"/>
<dbReference type="CDD" id="cd09271">
    <property type="entry name" value="RNase_H2-C"/>
    <property type="match status" value="1"/>
</dbReference>
<protein>
    <submittedName>
        <fullName evidence="2">Uncharacterized protein</fullName>
    </submittedName>
</protein>
<dbReference type="PANTHER" id="PTHR47204:SF1">
    <property type="entry name" value="RIBONUCLEASE H2 SUBUNIT C"/>
    <property type="match status" value="1"/>
</dbReference>
<gene>
    <name evidence="2" type="ORF">EMCG_03489</name>
</gene>
<feature type="region of interest" description="Disordered" evidence="1">
    <location>
        <begin position="81"/>
        <end position="122"/>
    </location>
</feature>
<dbReference type="Gene3D" id="2.40.128.680">
    <property type="match status" value="1"/>
</dbReference>
<dbReference type="AlphaFoldDB" id="A0A0G2HV10"/>
<dbReference type="GO" id="GO:0032299">
    <property type="term" value="C:ribonuclease H2 complex"/>
    <property type="evidence" value="ECO:0007669"/>
    <property type="project" value="InterPro"/>
</dbReference>
<dbReference type="PANTHER" id="PTHR47204">
    <property type="entry name" value="OS02G0168900 PROTEIN"/>
    <property type="match status" value="1"/>
</dbReference>
<dbReference type="InterPro" id="IPR013924">
    <property type="entry name" value="RNase_H2_suC"/>
</dbReference>
<dbReference type="EMBL" id="LCZI01001194">
    <property type="protein sequence ID" value="KKZ62027.1"/>
    <property type="molecule type" value="Genomic_DNA"/>
</dbReference>
<comment type="caution">
    <text evidence="2">The sequence shown here is derived from an EMBL/GenBank/DDBJ whole genome shotgun (WGS) entry which is preliminary data.</text>
</comment>
<proteinExistence type="predicted"/>
<evidence type="ECO:0000256" key="1">
    <source>
        <dbReference type="SAM" id="MobiDB-lite"/>
    </source>
</evidence>
<dbReference type="Proteomes" id="UP000034164">
    <property type="component" value="Unassembled WGS sequence"/>
</dbReference>
<reference evidence="3" key="1">
    <citation type="journal article" date="2015" name="PLoS Genet.">
        <title>The dynamic genome and transcriptome of the human fungal pathogen Blastomyces and close relative Emmonsia.</title>
        <authorList>
            <person name="Munoz J.F."/>
            <person name="Gauthier G.M."/>
            <person name="Desjardins C.A."/>
            <person name="Gallo J.E."/>
            <person name="Holder J."/>
            <person name="Sullivan T.D."/>
            <person name="Marty A.J."/>
            <person name="Carmen J.C."/>
            <person name="Chen Z."/>
            <person name="Ding L."/>
            <person name="Gujja S."/>
            <person name="Magrini V."/>
            <person name="Misas E."/>
            <person name="Mitreva M."/>
            <person name="Priest M."/>
            <person name="Saif S."/>
            <person name="Whiston E.A."/>
            <person name="Young S."/>
            <person name="Zeng Q."/>
            <person name="Goldman W.E."/>
            <person name="Mardis E.R."/>
            <person name="Taylor J.W."/>
            <person name="McEwen J.G."/>
            <person name="Clay O.K."/>
            <person name="Klein B.S."/>
            <person name="Cuomo C.A."/>
        </authorList>
    </citation>
    <scope>NUCLEOTIDE SEQUENCE [LARGE SCALE GENOMIC DNA]</scope>
    <source>
        <strain evidence="3">UAMH 3008</strain>
    </source>
</reference>